<dbReference type="Proteomes" id="UP000032233">
    <property type="component" value="Unassembled WGS sequence"/>
</dbReference>
<dbReference type="PANTHER" id="PTHR36932:SF1">
    <property type="entry name" value="CAPSULAR POLYSACCHARIDE BIOSYNTHESIS PROTEIN"/>
    <property type="match status" value="1"/>
</dbReference>
<dbReference type="Pfam" id="PF00501">
    <property type="entry name" value="AMP-binding"/>
    <property type="match status" value="1"/>
</dbReference>
<dbReference type="NCBIfam" id="NF045666">
    <property type="entry name" value="DVU1553_fam_AMP"/>
    <property type="match status" value="1"/>
</dbReference>
<dbReference type="PATRIC" id="fig|1429043.3.peg.3900"/>
<name>A0A0D2GCF6_9BACT</name>
<dbReference type="STRING" id="1429043.X474_18430"/>
<dbReference type="InParanoid" id="A0A0D2GCF6"/>
<dbReference type="InterPro" id="IPR042099">
    <property type="entry name" value="ANL_N_sf"/>
</dbReference>
<dbReference type="PANTHER" id="PTHR36932">
    <property type="entry name" value="CAPSULAR POLYSACCHARIDE BIOSYNTHESIS PROTEIN"/>
    <property type="match status" value="1"/>
</dbReference>
<dbReference type="OrthoDB" id="580775at2"/>
<dbReference type="Gene3D" id="3.40.50.12780">
    <property type="entry name" value="N-terminal domain of ligase-like"/>
    <property type="match status" value="1"/>
</dbReference>
<protein>
    <recommendedName>
        <fullName evidence="1">AMP-dependent synthetase/ligase domain-containing protein</fullName>
    </recommendedName>
</protein>
<feature type="domain" description="AMP-dependent synthetase/ligase" evidence="1">
    <location>
        <begin position="97"/>
        <end position="288"/>
    </location>
</feature>
<accession>A0A0D2GCF6</accession>
<evidence type="ECO:0000259" key="1">
    <source>
        <dbReference type="Pfam" id="PF00501"/>
    </source>
</evidence>
<dbReference type="EMBL" id="AZAC01000029">
    <property type="protein sequence ID" value="KIX12582.1"/>
    <property type="molecule type" value="Genomic_DNA"/>
</dbReference>
<evidence type="ECO:0000313" key="2">
    <source>
        <dbReference type="EMBL" id="KIX12582.1"/>
    </source>
</evidence>
<evidence type="ECO:0000313" key="3">
    <source>
        <dbReference type="Proteomes" id="UP000032233"/>
    </source>
</evidence>
<dbReference type="SUPFAM" id="SSF56801">
    <property type="entry name" value="Acetyl-CoA synthetase-like"/>
    <property type="match status" value="1"/>
</dbReference>
<organism evidence="2 3">
    <name type="scientific">Dethiosulfatarculus sandiegensis</name>
    <dbReference type="NCBI Taxonomy" id="1429043"/>
    <lineage>
        <taxon>Bacteria</taxon>
        <taxon>Pseudomonadati</taxon>
        <taxon>Thermodesulfobacteriota</taxon>
        <taxon>Desulfarculia</taxon>
        <taxon>Desulfarculales</taxon>
        <taxon>Desulfarculaceae</taxon>
        <taxon>Dethiosulfatarculus</taxon>
    </lineage>
</organism>
<dbReference type="AlphaFoldDB" id="A0A0D2GCF6"/>
<comment type="caution">
    <text evidence="2">The sequence shown here is derived from an EMBL/GenBank/DDBJ whole genome shotgun (WGS) entry which is preliminary data.</text>
</comment>
<dbReference type="InterPro" id="IPR053158">
    <property type="entry name" value="CapK_Type1_Caps_Biosynth"/>
</dbReference>
<dbReference type="InterPro" id="IPR000873">
    <property type="entry name" value="AMP-dep_synth/lig_dom"/>
</dbReference>
<dbReference type="RefSeq" id="WP_044350465.1">
    <property type="nucleotide sequence ID" value="NZ_AZAC01000029.1"/>
</dbReference>
<reference evidence="2 3" key="1">
    <citation type="submission" date="2013-11" db="EMBL/GenBank/DDBJ databases">
        <title>Metagenomic analysis of a methanogenic consortium involved in long chain n-alkane degradation.</title>
        <authorList>
            <person name="Davidova I.A."/>
            <person name="Callaghan A.V."/>
            <person name="Wawrik B."/>
            <person name="Pruitt S."/>
            <person name="Marks C."/>
            <person name="Duncan K.E."/>
            <person name="Suflita J.M."/>
        </authorList>
    </citation>
    <scope>NUCLEOTIDE SEQUENCE [LARGE SCALE GENOMIC DNA]</scope>
    <source>
        <strain evidence="2 3">SPR</strain>
    </source>
</reference>
<sequence length="434" mass="47677">MITPLDSWTQARISGKPGRLDRELLESYQLSRLNQTLAWAAANSPFYRKHLGGASRLSLNSPADLERLPFTRPQDLSAKGLDLLCLSQSDFSRVVTLPTSGTTGRAKRLYFTEEDLKRTVDFFGRGMSTFTEPGDKVLILMPGNTPGSVGDLLEKALWGIKARPFQYGFVKDPIAALAGIKELKPEVLVGTPLDLLTLARLNDLPQGTVKKVLLSADRSPVSLVRTIEKSLGCEVFDHYGMTEMGLGGAVECKAKTGYHLREADFYFEVIDPKTDASLEPGETGEVVFTTLTRKGMPLIRYRTKDLAAFPPLPCPCGSRLKRLSKIKGRIGSLIPLDQGETLNPADLDEALFSLPYLLDASYSHSRTSEGPGLLITLYALDASDKTLIQQARHKLKALPSLTRALRAGGLAFWEVKLDVKTALQRTGGKRKMNQ</sequence>
<proteinExistence type="predicted"/>
<keyword evidence="3" id="KW-1185">Reference proteome</keyword>
<gene>
    <name evidence="2" type="ORF">X474_18430</name>
</gene>